<comment type="caution">
    <text evidence="1">The sequence shown here is derived from an EMBL/GenBank/DDBJ whole genome shotgun (WGS) entry which is preliminary data.</text>
</comment>
<name>C2XR90_BACMY</name>
<dbReference type="HOGENOM" id="CLU_3324263_0_0_9"/>
<evidence type="ECO:0000313" key="1">
    <source>
        <dbReference type="EMBL" id="EEL71805.1"/>
    </source>
</evidence>
<reference evidence="1" key="1">
    <citation type="journal article" date="2012" name="Genome Res.">
        <title>Genomic characterization of the Bacillus cereus sensu lato species: Backdrop to the evolution of Bacillus anthracis.</title>
        <authorList>
            <person name="Zwick M.E."/>
            <person name="Joseph S.J."/>
            <person name="Didelot X."/>
            <person name="Chen P.E."/>
            <person name="Bishop-Lilly K.A."/>
            <person name="Stewart A.C."/>
            <person name="Willner K."/>
            <person name="Nolan N."/>
            <person name="Lentz S."/>
            <person name="Thomason M.K."/>
            <person name="Sozhamannan S."/>
            <person name="Mateczun A.J."/>
            <person name="Du L."/>
            <person name="Read T.D."/>
        </authorList>
    </citation>
    <scope>NUCLEOTIDE SEQUENCE [LARGE SCALE GENOMIC DNA]</scope>
    <source>
        <strain evidence="1">AH603</strain>
    </source>
</reference>
<gene>
    <name evidence="1" type="ORF">bcere0026_12010</name>
</gene>
<dbReference type="Proteomes" id="UP000001753">
    <property type="component" value="Chromosome"/>
</dbReference>
<dbReference type="EMBL" id="ACMP01000046">
    <property type="protein sequence ID" value="EEL71805.1"/>
    <property type="molecule type" value="Genomic_DNA"/>
</dbReference>
<protein>
    <submittedName>
        <fullName evidence="1">Uncharacterized protein</fullName>
    </submittedName>
</protein>
<organism evidence="1">
    <name type="scientific">Bacillus mycoides</name>
    <dbReference type="NCBI Taxonomy" id="1405"/>
    <lineage>
        <taxon>Bacteria</taxon>
        <taxon>Bacillati</taxon>
        <taxon>Bacillota</taxon>
        <taxon>Bacilli</taxon>
        <taxon>Bacillales</taxon>
        <taxon>Bacillaceae</taxon>
        <taxon>Bacillus</taxon>
        <taxon>Bacillus cereus group</taxon>
    </lineage>
</organism>
<dbReference type="AlphaFoldDB" id="C2XR90"/>
<sequence length="38" mass="4181">MRSACAYSLGVKSRVVKAVAEMINIPFYAKWNSVCESA</sequence>
<proteinExistence type="predicted"/>
<accession>C2XR90</accession>